<organism evidence="2 3">
    <name type="scientific">Fontibacillus phaseoli</name>
    <dbReference type="NCBI Taxonomy" id="1416533"/>
    <lineage>
        <taxon>Bacteria</taxon>
        <taxon>Bacillati</taxon>
        <taxon>Bacillota</taxon>
        <taxon>Bacilli</taxon>
        <taxon>Bacillales</taxon>
        <taxon>Paenibacillaceae</taxon>
        <taxon>Fontibacillus</taxon>
    </lineage>
</organism>
<gene>
    <name evidence="2" type="ORF">DFP94_101467</name>
</gene>
<reference evidence="2 3" key="1">
    <citation type="submission" date="2018-07" db="EMBL/GenBank/DDBJ databases">
        <title>Genomic Encyclopedia of Type Strains, Phase III (KMG-III): the genomes of soil and plant-associated and newly described type strains.</title>
        <authorList>
            <person name="Whitman W."/>
        </authorList>
    </citation>
    <scope>NUCLEOTIDE SEQUENCE [LARGE SCALE GENOMIC DNA]</scope>
    <source>
        <strain evidence="2 3">CECT 8333</strain>
    </source>
</reference>
<evidence type="ECO:0000256" key="1">
    <source>
        <dbReference type="SAM" id="SignalP"/>
    </source>
</evidence>
<dbReference type="Proteomes" id="UP000253090">
    <property type="component" value="Unassembled WGS sequence"/>
</dbReference>
<dbReference type="NCBIfam" id="NF041742">
    <property type="entry name" value="WGxxGxxG_fam"/>
    <property type="match status" value="1"/>
</dbReference>
<sequence>MKKSLTAMLVTALISAVLVLPASAYGNNTNGTDMNNTTGGNYSTNNVRANAANNNDNRMDWGWLGLIGLLGLAGMRRRETDRRS</sequence>
<keyword evidence="3" id="KW-1185">Reference proteome</keyword>
<dbReference type="EMBL" id="QPJW01000001">
    <property type="protein sequence ID" value="RCX22878.1"/>
    <property type="molecule type" value="Genomic_DNA"/>
</dbReference>
<proteinExistence type="predicted"/>
<feature type="chain" id="PRO_5016580013" evidence="1">
    <location>
        <begin position="25"/>
        <end position="84"/>
    </location>
</feature>
<dbReference type="RefSeq" id="WP_245954421.1">
    <property type="nucleotide sequence ID" value="NZ_QPJW01000001.1"/>
</dbReference>
<comment type="caution">
    <text evidence="2">The sequence shown here is derived from an EMBL/GenBank/DDBJ whole genome shotgun (WGS) entry which is preliminary data.</text>
</comment>
<dbReference type="AlphaFoldDB" id="A0A369BQE3"/>
<name>A0A369BQE3_9BACL</name>
<feature type="signal peptide" evidence="1">
    <location>
        <begin position="1"/>
        <end position="24"/>
    </location>
</feature>
<keyword evidence="1" id="KW-0732">Signal</keyword>
<protein>
    <submittedName>
        <fullName evidence="2">MYXO-CTERM domain-containing protein</fullName>
    </submittedName>
</protein>
<dbReference type="NCBIfam" id="NF038039">
    <property type="entry name" value="WGxxGxxG-CTERM"/>
    <property type="match status" value="1"/>
</dbReference>
<evidence type="ECO:0000313" key="2">
    <source>
        <dbReference type="EMBL" id="RCX22878.1"/>
    </source>
</evidence>
<evidence type="ECO:0000313" key="3">
    <source>
        <dbReference type="Proteomes" id="UP000253090"/>
    </source>
</evidence>
<accession>A0A369BQE3</accession>